<dbReference type="GO" id="GO:0005886">
    <property type="term" value="C:plasma membrane"/>
    <property type="evidence" value="ECO:0007669"/>
    <property type="project" value="TreeGrafter"/>
</dbReference>
<sequence>MSTSQAATDAAGRTTQAESSWEAPGGALAPFGNDRPPLMRGMLTLDNVAAFWRRNTRKVAALALILLMAGLAIFSMIPVRYAATALVLVDPREQRVTAEQDVLPGIGQDAAALQSVIEIAKSDGFLRPLVDELKIADDPDIAGRETDPARILEKFRSRLDISRRGLTYVISMTFVANDPQKAARYANAVAQAFVASQTAVRTAAADQAADWLNDRLKSLSDRLRVSEDAVAAFKSEHRIINAGRESTTRQLRVTELSQQVSAARLRTEEAKTRYEQAQRDLKSNVDAAPGSRAELLTILRTQRTQLNDQIAQKRAVLGERHPELVVANSQLAELNRQIETERKRIIDSARSDYQTLQAQQAALEQELQALEARMLADGEAAVKLQELQRVADANRNIYEQFLSRYKTTNEQRLLQVSQTKVVSAATPPIRPTRPSLLLILAALMIGSVLAATAIVVLLDALTALRSQPATDDESSASVTATEQPVQANESRRATALASDATPTPDTEQAQSEPTAPPVSEPAEWLAAGPRLQAQLRDVVEAVAARPQQLGEVVLLTSAEADVGKGVAARALNAAAITRGLLSVLIKVVPASASAAPLTTEQQDAQGGRVLHATSRALDQLLSDSGSDAADPQDDVRAEFDLIVIDAPSLLEQADAATIATRADHTLLVVREGCNPLTLASAKAALAKFSAVPVGVLVNDAKPRPAQPAATPLAKLAC</sequence>
<dbReference type="SUPFAM" id="SSF52540">
    <property type="entry name" value="P-loop containing nucleoside triphosphate hydrolases"/>
    <property type="match status" value="1"/>
</dbReference>
<evidence type="ECO:0000256" key="1">
    <source>
        <dbReference type="SAM" id="Coils"/>
    </source>
</evidence>
<evidence type="ECO:0000256" key="2">
    <source>
        <dbReference type="SAM" id="MobiDB-lite"/>
    </source>
</evidence>
<feature type="compositionally biased region" description="Polar residues" evidence="2">
    <location>
        <begin position="1"/>
        <end position="19"/>
    </location>
</feature>
<keyword evidence="1" id="KW-0175">Coiled coil</keyword>
<organism evidence="5 6">
    <name type="scientific">Rhodopseudomonas faecalis</name>
    <dbReference type="NCBI Taxonomy" id="99655"/>
    <lineage>
        <taxon>Bacteria</taxon>
        <taxon>Pseudomonadati</taxon>
        <taxon>Pseudomonadota</taxon>
        <taxon>Alphaproteobacteria</taxon>
        <taxon>Hyphomicrobiales</taxon>
        <taxon>Nitrobacteraceae</taxon>
        <taxon>Rhodopseudomonas</taxon>
    </lineage>
</organism>
<dbReference type="Gene3D" id="3.40.50.300">
    <property type="entry name" value="P-loop containing nucleotide triphosphate hydrolases"/>
    <property type="match status" value="1"/>
</dbReference>
<feature type="compositionally biased region" description="Polar residues" evidence="2">
    <location>
        <begin position="500"/>
        <end position="513"/>
    </location>
</feature>
<reference evidence="5 6" key="1">
    <citation type="submission" date="2018-06" db="EMBL/GenBank/DDBJ databases">
        <title>Genomic Encyclopedia of Archaeal and Bacterial Type Strains, Phase II (KMG-II): from individual species to whole genera.</title>
        <authorList>
            <person name="Goeker M."/>
        </authorList>
    </citation>
    <scope>NUCLEOTIDE SEQUENCE [LARGE SCALE GENOMIC DNA]</scope>
    <source>
        <strain evidence="5 6">JCM 11668</strain>
    </source>
</reference>
<keyword evidence="3" id="KW-0472">Membrane</keyword>
<proteinExistence type="predicted"/>
<accession>A0A318TH22</accession>
<dbReference type="Pfam" id="PF13807">
    <property type="entry name" value="GNVR"/>
    <property type="match status" value="1"/>
</dbReference>
<dbReference type="GO" id="GO:0004713">
    <property type="term" value="F:protein tyrosine kinase activity"/>
    <property type="evidence" value="ECO:0007669"/>
    <property type="project" value="TreeGrafter"/>
</dbReference>
<dbReference type="Proteomes" id="UP000248148">
    <property type="component" value="Unassembled WGS sequence"/>
</dbReference>
<dbReference type="AlphaFoldDB" id="A0A318TH22"/>
<feature type="coiled-coil region" evidence="1">
    <location>
        <begin position="324"/>
        <end position="373"/>
    </location>
</feature>
<dbReference type="PANTHER" id="PTHR32309:SF13">
    <property type="entry name" value="FERRIC ENTEROBACTIN TRANSPORT PROTEIN FEPE"/>
    <property type="match status" value="1"/>
</dbReference>
<feature type="domain" description="Tyrosine-protein kinase G-rich" evidence="4">
    <location>
        <begin position="386"/>
        <end position="457"/>
    </location>
</feature>
<keyword evidence="3" id="KW-0812">Transmembrane</keyword>
<dbReference type="InterPro" id="IPR027417">
    <property type="entry name" value="P-loop_NTPase"/>
</dbReference>
<dbReference type="InterPro" id="IPR032807">
    <property type="entry name" value="GNVR"/>
</dbReference>
<feature type="region of interest" description="Disordered" evidence="2">
    <location>
        <begin position="1"/>
        <end position="27"/>
    </location>
</feature>
<comment type="caution">
    <text evidence="5">The sequence shown here is derived from an EMBL/GenBank/DDBJ whole genome shotgun (WGS) entry which is preliminary data.</text>
</comment>
<feature type="transmembrane region" description="Helical" evidence="3">
    <location>
        <begin position="59"/>
        <end position="77"/>
    </location>
</feature>
<name>A0A318TH22_9BRAD</name>
<dbReference type="OrthoDB" id="230260at2"/>
<dbReference type="RefSeq" id="WP_110780115.1">
    <property type="nucleotide sequence ID" value="NZ_QJTI01000004.1"/>
</dbReference>
<gene>
    <name evidence="5" type="ORF">BJ122_104151</name>
</gene>
<protein>
    <submittedName>
        <fullName evidence="5">Uncharacterized protein involved in exopolysaccharide biosynthesis</fullName>
    </submittedName>
</protein>
<keyword evidence="6" id="KW-1185">Reference proteome</keyword>
<dbReference type="InterPro" id="IPR050445">
    <property type="entry name" value="Bact_polysacc_biosynth/exp"/>
</dbReference>
<dbReference type="EMBL" id="QJTI01000004">
    <property type="protein sequence ID" value="PYF04171.1"/>
    <property type="molecule type" value="Genomic_DNA"/>
</dbReference>
<feature type="region of interest" description="Disordered" evidence="2">
    <location>
        <begin position="468"/>
        <end position="521"/>
    </location>
</feature>
<dbReference type="PANTHER" id="PTHR32309">
    <property type="entry name" value="TYROSINE-PROTEIN KINASE"/>
    <property type="match status" value="1"/>
</dbReference>
<feature type="compositionally biased region" description="Polar residues" evidence="2">
    <location>
        <begin position="468"/>
        <end position="488"/>
    </location>
</feature>
<feature type="transmembrane region" description="Helical" evidence="3">
    <location>
        <begin position="436"/>
        <end position="458"/>
    </location>
</feature>
<evidence type="ECO:0000313" key="6">
    <source>
        <dbReference type="Proteomes" id="UP000248148"/>
    </source>
</evidence>
<evidence type="ECO:0000259" key="4">
    <source>
        <dbReference type="Pfam" id="PF13807"/>
    </source>
</evidence>
<keyword evidence="3" id="KW-1133">Transmembrane helix</keyword>
<evidence type="ECO:0000256" key="3">
    <source>
        <dbReference type="SAM" id="Phobius"/>
    </source>
</evidence>
<evidence type="ECO:0000313" key="5">
    <source>
        <dbReference type="EMBL" id="PYF04171.1"/>
    </source>
</evidence>